<gene>
    <name evidence="3" type="ORF">A4U43_C07F5430</name>
</gene>
<evidence type="ECO:0000259" key="2">
    <source>
        <dbReference type="Pfam" id="PF02517"/>
    </source>
</evidence>
<dbReference type="PANTHER" id="PTHR43592:SF24">
    <property type="entry name" value="CAAX AMINO TERMINAL PROTEASE FAMILY PROTEIN"/>
    <property type="match status" value="1"/>
</dbReference>
<dbReference type="PANTHER" id="PTHR43592">
    <property type="entry name" value="CAAX AMINO TERMINAL PROTEASE"/>
    <property type="match status" value="1"/>
</dbReference>
<reference evidence="4" key="1">
    <citation type="journal article" date="2017" name="Nat. Commun.">
        <title>The asparagus genome sheds light on the origin and evolution of a young Y chromosome.</title>
        <authorList>
            <person name="Harkess A."/>
            <person name="Zhou J."/>
            <person name="Xu C."/>
            <person name="Bowers J.E."/>
            <person name="Van der Hulst R."/>
            <person name="Ayyampalayam S."/>
            <person name="Mercati F."/>
            <person name="Riccardi P."/>
            <person name="McKain M.R."/>
            <person name="Kakrana A."/>
            <person name="Tang H."/>
            <person name="Ray J."/>
            <person name="Groenendijk J."/>
            <person name="Arikit S."/>
            <person name="Mathioni S.M."/>
            <person name="Nakano M."/>
            <person name="Shan H."/>
            <person name="Telgmann-Rauber A."/>
            <person name="Kanno A."/>
            <person name="Yue Z."/>
            <person name="Chen H."/>
            <person name="Li W."/>
            <person name="Chen Y."/>
            <person name="Xu X."/>
            <person name="Zhang Y."/>
            <person name="Luo S."/>
            <person name="Chen H."/>
            <person name="Gao J."/>
            <person name="Mao Z."/>
            <person name="Pires J.C."/>
            <person name="Luo M."/>
            <person name="Kudrna D."/>
            <person name="Wing R.A."/>
            <person name="Meyers B.C."/>
            <person name="Yi K."/>
            <person name="Kong H."/>
            <person name="Lavrijsen P."/>
            <person name="Sunseri F."/>
            <person name="Falavigna A."/>
            <person name="Ye Y."/>
            <person name="Leebens-Mack J.H."/>
            <person name="Chen G."/>
        </authorList>
    </citation>
    <scope>NUCLEOTIDE SEQUENCE [LARGE SCALE GENOMIC DNA]</scope>
    <source>
        <strain evidence="4">cv. DH0086</strain>
    </source>
</reference>
<sequence length="408" mass="46502">MAGVYSCLAPSPISFPLLAPLSMAGVNSCVLPLSLACVLYLSPLPFKPTTKNSRLNACFLPATSRFHHGVDGARRYPCLRVSTKLPRRVEPAVPLKILRAKPKCCPVHVNNPNSEFINNISSGEDDNQSWISRVEKTARDFLEPKRERWVVPWGMGTVFLFFNLCFAWNKLHGHKIFPLIDRVDPAYHDPLWLLSTQPIQIAILYLCLYRFRPLPTDCLHFSIEGNWLFDLIIACRLFPLVGHIDSISHHFLGPTPVDYFSSFEQAIKFRDYPAAVLGVLAGTVCAPICEEIVFRGFLMPWLSRHMHPFWSILLSSLCFAEIHHDPVCMPSHTAFGIIMAVVFSRSRNLLPPVLLHSMWNMFCYVRQIQYLTGALFRDYLQILESNVLMVTKQVARFAGIYWKSSWHA</sequence>
<feature type="transmembrane region" description="Helical" evidence="1">
    <location>
        <begin position="149"/>
        <end position="171"/>
    </location>
</feature>
<evidence type="ECO:0000313" key="4">
    <source>
        <dbReference type="Proteomes" id="UP000243459"/>
    </source>
</evidence>
<dbReference type="EMBL" id="CM007387">
    <property type="protein sequence ID" value="ONK62564.1"/>
    <property type="molecule type" value="Genomic_DNA"/>
</dbReference>
<keyword evidence="1" id="KW-0472">Membrane</keyword>
<dbReference type="Gramene" id="ONK62564">
    <property type="protein sequence ID" value="ONK62564"/>
    <property type="gene ID" value="A4U43_C07F5430"/>
</dbReference>
<keyword evidence="1" id="KW-0812">Transmembrane</keyword>
<dbReference type="AlphaFoldDB" id="A0A5P1E9R2"/>
<name>A0A5P1E9R2_ASPOF</name>
<feature type="transmembrane region" description="Helical" evidence="1">
    <location>
        <begin position="20"/>
        <end position="41"/>
    </location>
</feature>
<organism evidence="3 4">
    <name type="scientific">Asparagus officinalis</name>
    <name type="common">Garden asparagus</name>
    <dbReference type="NCBI Taxonomy" id="4686"/>
    <lineage>
        <taxon>Eukaryota</taxon>
        <taxon>Viridiplantae</taxon>
        <taxon>Streptophyta</taxon>
        <taxon>Embryophyta</taxon>
        <taxon>Tracheophyta</taxon>
        <taxon>Spermatophyta</taxon>
        <taxon>Magnoliopsida</taxon>
        <taxon>Liliopsida</taxon>
        <taxon>Asparagales</taxon>
        <taxon>Asparagaceae</taxon>
        <taxon>Asparagoideae</taxon>
        <taxon>Asparagus</taxon>
    </lineage>
</organism>
<keyword evidence="1" id="KW-1133">Transmembrane helix</keyword>
<evidence type="ECO:0000313" key="3">
    <source>
        <dbReference type="EMBL" id="ONK62564.1"/>
    </source>
</evidence>
<dbReference type="Pfam" id="PF02517">
    <property type="entry name" value="Rce1-like"/>
    <property type="match status" value="1"/>
</dbReference>
<dbReference type="Proteomes" id="UP000243459">
    <property type="component" value="Chromosome 7"/>
</dbReference>
<dbReference type="InterPro" id="IPR003675">
    <property type="entry name" value="Rce1/LyrA-like_dom"/>
</dbReference>
<protein>
    <recommendedName>
        <fullName evidence="2">CAAX prenyl protease 2/Lysostaphin resistance protein A-like domain-containing protein</fullName>
    </recommendedName>
</protein>
<keyword evidence="4" id="KW-1185">Reference proteome</keyword>
<dbReference type="GO" id="GO:0080120">
    <property type="term" value="P:CAAX-box protein maturation"/>
    <property type="evidence" value="ECO:0007669"/>
    <property type="project" value="UniProtKB-ARBA"/>
</dbReference>
<accession>A0A5P1E9R2</accession>
<proteinExistence type="predicted"/>
<evidence type="ECO:0000256" key="1">
    <source>
        <dbReference type="SAM" id="Phobius"/>
    </source>
</evidence>
<dbReference type="GO" id="GO:0004175">
    <property type="term" value="F:endopeptidase activity"/>
    <property type="evidence" value="ECO:0007669"/>
    <property type="project" value="UniProtKB-ARBA"/>
</dbReference>
<feature type="domain" description="CAAX prenyl protease 2/Lysostaphin resistance protein A-like" evidence="2">
    <location>
        <begin position="275"/>
        <end position="362"/>
    </location>
</feature>